<keyword evidence="2" id="KW-1185">Reference proteome</keyword>
<protein>
    <submittedName>
        <fullName evidence="1">Uncharacterized protein</fullName>
    </submittedName>
</protein>
<name>A0A517PEV8_9PLAN</name>
<evidence type="ECO:0000313" key="2">
    <source>
        <dbReference type="Proteomes" id="UP000318741"/>
    </source>
</evidence>
<sequence length="106" mass="11576">MSETRSTDAPPAEVALAWAAENLPAYRPAVRSSRHRDPAEGGADPPTFVVDVDAFMTDAMIEKVCAGRSPAEAEKRRAFAVQPLLYRLTVRGGEVISWKTPYIDVC</sequence>
<dbReference type="AlphaFoldDB" id="A0A517PEV8"/>
<dbReference type="KEGG" id="acaf:CA12_40590"/>
<dbReference type="EMBL" id="CP036265">
    <property type="protein sequence ID" value="QDT17921.1"/>
    <property type="molecule type" value="Genomic_DNA"/>
</dbReference>
<accession>A0A517PEV8</accession>
<gene>
    <name evidence="1" type="ORF">CA12_40590</name>
</gene>
<dbReference type="Proteomes" id="UP000318741">
    <property type="component" value="Chromosome"/>
</dbReference>
<dbReference type="RefSeq" id="WP_145360914.1">
    <property type="nucleotide sequence ID" value="NZ_CP036265.1"/>
</dbReference>
<evidence type="ECO:0000313" key="1">
    <source>
        <dbReference type="EMBL" id="QDT17921.1"/>
    </source>
</evidence>
<organism evidence="1 2">
    <name type="scientific">Alienimonas californiensis</name>
    <dbReference type="NCBI Taxonomy" id="2527989"/>
    <lineage>
        <taxon>Bacteria</taxon>
        <taxon>Pseudomonadati</taxon>
        <taxon>Planctomycetota</taxon>
        <taxon>Planctomycetia</taxon>
        <taxon>Planctomycetales</taxon>
        <taxon>Planctomycetaceae</taxon>
        <taxon>Alienimonas</taxon>
    </lineage>
</organism>
<reference evidence="1 2" key="1">
    <citation type="submission" date="2019-02" db="EMBL/GenBank/DDBJ databases">
        <title>Deep-cultivation of Planctomycetes and their phenomic and genomic characterization uncovers novel biology.</title>
        <authorList>
            <person name="Wiegand S."/>
            <person name="Jogler M."/>
            <person name="Boedeker C."/>
            <person name="Pinto D."/>
            <person name="Vollmers J."/>
            <person name="Rivas-Marin E."/>
            <person name="Kohn T."/>
            <person name="Peeters S.H."/>
            <person name="Heuer A."/>
            <person name="Rast P."/>
            <person name="Oberbeckmann S."/>
            <person name="Bunk B."/>
            <person name="Jeske O."/>
            <person name="Meyerdierks A."/>
            <person name="Storesund J.E."/>
            <person name="Kallscheuer N."/>
            <person name="Luecker S."/>
            <person name="Lage O.M."/>
            <person name="Pohl T."/>
            <person name="Merkel B.J."/>
            <person name="Hornburger P."/>
            <person name="Mueller R.-W."/>
            <person name="Bruemmer F."/>
            <person name="Labrenz M."/>
            <person name="Spormann A.M."/>
            <person name="Op den Camp H."/>
            <person name="Overmann J."/>
            <person name="Amann R."/>
            <person name="Jetten M.S.M."/>
            <person name="Mascher T."/>
            <person name="Medema M.H."/>
            <person name="Devos D.P."/>
            <person name="Kaster A.-K."/>
            <person name="Ovreas L."/>
            <person name="Rohde M."/>
            <person name="Galperin M.Y."/>
            <person name="Jogler C."/>
        </authorList>
    </citation>
    <scope>NUCLEOTIDE SEQUENCE [LARGE SCALE GENOMIC DNA]</scope>
    <source>
        <strain evidence="1 2">CA12</strain>
    </source>
</reference>
<proteinExistence type="predicted"/>